<gene>
    <name evidence="2" type="ORF">GCM10022211_04640</name>
</gene>
<organism evidence="2 3">
    <name type="scientific">Sphingomonas humi</name>
    <dbReference type="NCBI Taxonomy" id="335630"/>
    <lineage>
        <taxon>Bacteria</taxon>
        <taxon>Pseudomonadati</taxon>
        <taxon>Pseudomonadota</taxon>
        <taxon>Alphaproteobacteria</taxon>
        <taxon>Sphingomonadales</taxon>
        <taxon>Sphingomonadaceae</taxon>
        <taxon>Sphingomonas</taxon>
    </lineage>
</organism>
<evidence type="ECO:0000313" key="2">
    <source>
        <dbReference type="EMBL" id="GAA3998087.1"/>
    </source>
</evidence>
<name>A0ABP7RIP8_9SPHN</name>
<dbReference type="EMBL" id="BAAAZD010000001">
    <property type="protein sequence ID" value="GAA3998087.1"/>
    <property type="molecule type" value="Genomic_DNA"/>
</dbReference>
<dbReference type="RefSeq" id="WP_344708547.1">
    <property type="nucleotide sequence ID" value="NZ_BAAAZD010000001.1"/>
</dbReference>
<keyword evidence="3" id="KW-1185">Reference proteome</keyword>
<evidence type="ECO:0008006" key="4">
    <source>
        <dbReference type="Google" id="ProtNLM"/>
    </source>
</evidence>
<accession>A0ABP7RIP8</accession>
<proteinExistence type="predicted"/>
<keyword evidence="1" id="KW-0812">Transmembrane</keyword>
<comment type="caution">
    <text evidence="2">The sequence shown here is derived from an EMBL/GenBank/DDBJ whole genome shotgun (WGS) entry which is preliminary data.</text>
</comment>
<reference evidence="3" key="1">
    <citation type="journal article" date="2019" name="Int. J. Syst. Evol. Microbiol.">
        <title>The Global Catalogue of Microorganisms (GCM) 10K type strain sequencing project: providing services to taxonomists for standard genome sequencing and annotation.</title>
        <authorList>
            <consortium name="The Broad Institute Genomics Platform"/>
            <consortium name="The Broad Institute Genome Sequencing Center for Infectious Disease"/>
            <person name="Wu L."/>
            <person name="Ma J."/>
        </authorList>
    </citation>
    <scope>NUCLEOTIDE SEQUENCE [LARGE SCALE GENOMIC DNA]</scope>
    <source>
        <strain evidence="3">JCM 16603</strain>
    </source>
</reference>
<sequence>MLEVLGGLLLFFLVVMLAMVWLGIRLARKVVRRVKALANGLPPGLAGLTAIPDVRWARLAAHLDRRQREAARLARERIAALLAERHSAALTPEEAQLMISCEKRVPELIDTCLERCRTARPGERCDYAVPTLERLVRIGEEADAARKSIRARDDGRLLTMHNYFDTVIPGQARTTVEGRAASR</sequence>
<keyword evidence="1" id="KW-1133">Transmembrane helix</keyword>
<feature type="transmembrane region" description="Helical" evidence="1">
    <location>
        <begin position="6"/>
        <end position="27"/>
    </location>
</feature>
<protein>
    <recommendedName>
        <fullName evidence="4">DUF2489 domain-containing protein</fullName>
    </recommendedName>
</protein>
<dbReference type="Proteomes" id="UP001501310">
    <property type="component" value="Unassembled WGS sequence"/>
</dbReference>
<evidence type="ECO:0000256" key="1">
    <source>
        <dbReference type="SAM" id="Phobius"/>
    </source>
</evidence>
<evidence type="ECO:0000313" key="3">
    <source>
        <dbReference type="Proteomes" id="UP001501310"/>
    </source>
</evidence>
<keyword evidence="1" id="KW-0472">Membrane</keyword>